<feature type="non-terminal residue" evidence="1">
    <location>
        <position position="1"/>
    </location>
</feature>
<dbReference type="Proteomes" id="UP000595437">
    <property type="component" value="Chromosome 1"/>
</dbReference>
<keyword evidence="2" id="KW-1185">Reference proteome</keyword>
<accession>A0A7T8KH67</accession>
<reference evidence="2" key="1">
    <citation type="submission" date="2021-01" db="EMBL/GenBank/DDBJ databases">
        <title>Caligus Genome Assembly.</title>
        <authorList>
            <person name="Gallardo-Escarate C."/>
        </authorList>
    </citation>
    <scope>NUCLEOTIDE SEQUENCE [LARGE SCALE GENOMIC DNA]</scope>
</reference>
<sequence>IKTEAHDRIAFVSAEDAVTHEFLEATKSFFTNYCDSYQRGDNKEFARLVK</sequence>
<proteinExistence type="predicted"/>
<feature type="non-terminal residue" evidence="1">
    <location>
        <position position="50"/>
    </location>
</feature>
<dbReference type="EMBL" id="CP045890">
    <property type="protein sequence ID" value="QQP55780.1"/>
    <property type="molecule type" value="Genomic_DNA"/>
</dbReference>
<gene>
    <name evidence="1" type="ORF">FKW44_000226</name>
</gene>
<organism evidence="1 2">
    <name type="scientific">Caligus rogercresseyi</name>
    <name type="common">Sea louse</name>
    <dbReference type="NCBI Taxonomy" id="217165"/>
    <lineage>
        <taxon>Eukaryota</taxon>
        <taxon>Metazoa</taxon>
        <taxon>Ecdysozoa</taxon>
        <taxon>Arthropoda</taxon>
        <taxon>Crustacea</taxon>
        <taxon>Multicrustacea</taxon>
        <taxon>Hexanauplia</taxon>
        <taxon>Copepoda</taxon>
        <taxon>Siphonostomatoida</taxon>
        <taxon>Caligidae</taxon>
        <taxon>Caligus</taxon>
    </lineage>
</organism>
<evidence type="ECO:0000313" key="2">
    <source>
        <dbReference type="Proteomes" id="UP000595437"/>
    </source>
</evidence>
<dbReference type="AlphaFoldDB" id="A0A7T8KH67"/>
<name>A0A7T8KH67_CALRO</name>
<protein>
    <submittedName>
        <fullName evidence="1">Uncharacterized protein</fullName>
    </submittedName>
</protein>
<evidence type="ECO:0000313" key="1">
    <source>
        <dbReference type="EMBL" id="QQP55780.1"/>
    </source>
</evidence>